<dbReference type="EMBL" id="LUCH01014955">
    <property type="protein sequence ID" value="KAF5395334.1"/>
    <property type="molecule type" value="Genomic_DNA"/>
</dbReference>
<name>A0A8J4WD79_9TREM</name>
<gene>
    <name evidence="2" type="ORF">PHET_12381</name>
</gene>
<proteinExistence type="predicted"/>
<dbReference type="InterPro" id="IPR018170">
    <property type="entry name" value="Aldo/ket_reductase_CS"/>
</dbReference>
<reference evidence="2" key="1">
    <citation type="submission" date="2019-05" db="EMBL/GenBank/DDBJ databases">
        <title>Annotation for the trematode Paragonimus heterotremus.</title>
        <authorList>
            <person name="Choi Y.-J."/>
        </authorList>
    </citation>
    <scope>NUCLEOTIDE SEQUENCE</scope>
    <source>
        <strain evidence="2">LC</strain>
    </source>
</reference>
<sequence length="154" mass="17630">MFIGKMDSSVKFSNGLRMPVLGLGTWTSPPDKMKLAVGTALETGYRHIDCAFVYSNEKEIGNALEEYMKKFSLKREDIFITSKCWCTYMRPELVRKCCEQSLSDLKLSYLDLYLIHWPVPLRPGDVNFPKLADGTTFDMDKVPLLDTWEVSISD</sequence>
<evidence type="ECO:0000313" key="3">
    <source>
        <dbReference type="Proteomes" id="UP000748531"/>
    </source>
</evidence>
<comment type="caution">
    <text evidence="2">The sequence shown here is derived from an EMBL/GenBank/DDBJ whole genome shotgun (WGS) entry which is preliminary data.</text>
</comment>
<dbReference type="OrthoDB" id="416253at2759"/>
<protein>
    <submittedName>
        <fullName evidence="2">Aldo-keto reductase family 1 member B4 (Aldose reductase)</fullName>
    </submittedName>
</protein>
<feature type="domain" description="NADP-dependent oxidoreductase" evidence="1">
    <location>
        <begin position="21"/>
        <end position="123"/>
    </location>
</feature>
<dbReference type="Gene3D" id="3.20.20.100">
    <property type="entry name" value="NADP-dependent oxidoreductase domain"/>
    <property type="match status" value="1"/>
</dbReference>
<organism evidence="2 3">
    <name type="scientific">Paragonimus heterotremus</name>
    <dbReference type="NCBI Taxonomy" id="100268"/>
    <lineage>
        <taxon>Eukaryota</taxon>
        <taxon>Metazoa</taxon>
        <taxon>Spiralia</taxon>
        <taxon>Lophotrochozoa</taxon>
        <taxon>Platyhelminthes</taxon>
        <taxon>Trematoda</taxon>
        <taxon>Digenea</taxon>
        <taxon>Plagiorchiida</taxon>
        <taxon>Troglotremata</taxon>
        <taxon>Troglotrematidae</taxon>
        <taxon>Paragonimus</taxon>
    </lineage>
</organism>
<evidence type="ECO:0000313" key="2">
    <source>
        <dbReference type="EMBL" id="KAF5395334.1"/>
    </source>
</evidence>
<dbReference type="InterPro" id="IPR036812">
    <property type="entry name" value="NAD(P)_OxRdtase_dom_sf"/>
</dbReference>
<dbReference type="GO" id="GO:0016491">
    <property type="term" value="F:oxidoreductase activity"/>
    <property type="evidence" value="ECO:0007669"/>
    <property type="project" value="InterPro"/>
</dbReference>
<dbReference type="PROSITE" id="PS00798">
    <property type="entry name" value="ALDOKETO_REDUCTASE_1"/>
    <property type="match status" value="1"/>
</dbReference>
<keyword evidence="3" id="KW-1185">Reference proteome</keyword>
<dbReference type="InterPro" id="IPR020471">
    <property type="entry name" value="AKR"/>
</dbReference>
<dbReference type="PANTHER" id="PTHR11732">
    <property type="entry name" value="ALDO/KETO REDUCTASE"/>
    <property type="match status" value="1"/>
</dbReference>
<evidence type="ECO:0000259" key="1">
    <source>
        <dbReference type="Pfam" id="PF00248"/>
    </source>
</evidence>
<dbReference type="SUPFAM" id="SSF51430">
    <property type="entry name" value="NAD(P)-linked oxidoreductase"/>
    <property type="match status" value="1"/>
</dbReference>
<dbReference type="PRINTS" id="PR00069">
    <property type="entry name" value="ALDKETRDTASE"/>
</dbReference>
<accession>A0A8J4WD79</accession>
<dbReference type="InterPro" id="IPR023210">
    <property type="entry name" value="NADP_OxRdtase_dom"/>
</dbReference>
<dbReference type="Pfam" id="PF00248">
    <property type="entry name" value="Aldo_ket_red"/>
    <property type="match status" value="1"/>
</dbReference>
<dbReference type="AlphaFoldDB" id="A0A8J4WD79"/>
<dbReference type="Proteomes" id="UP000748531">
    <property type="component" value="Unassembled WGS sequence"/>
</dbReference>